<sequence length="481" mass="52905">MNFPWSLIINIGIISAALLIATFIRTRIRFVQRFLIPNALVAGFILLILYNFVLPKYGLTNEGFGMLVYHLLNISFIAMTLRKGNGKVRKSKGTIFATSVSVLSQYALQAFLGLLVTFLLIKTIFPDLFPAFGFLLPLGFVLGPGQAFAIGSGWEPMGFTGAGTVGLTFAAIGFLWACFGGVFLINYAIQRGWLNKEQIELLNSRRIRSGLMKKGVERPIGSFMSTETEAIDPFTYHIALVMVVYLISYFLLKGLGLLLALAGPLGVDLATNLWGINFVFSAIVALGFKAFAKGAKFEYTFDNGTLTRISGFSVDLMVTAAIGAISLVVVGKYIVPILILSTIGGVLALISVPWFCSRIFTDHRFQRMLVIFGVSTGTMPTGLALLRVIDPDFETPVARDYMFSSGLTFVFAIPFIMIINLPAYSATHGNPILFWLAVAVAFAYLLFVLVSYFLISKRRGIRKPKEIWLRGQDMETDSDIA</sequence>
<dbReference type="KEGG" id="ssm:Spirs_2474"/>
<dbReference type="STRING" id="573413.Spirs_2474"/>
<dbReference type="EMBL" id="CP002116">
    <property type="protein sequence ID" value="ADK81588.1"/>
    <property type="molecule type" value="Genomic_DNA"/>
</dbReference>
<dbReference type="GO" id="GO:0016020">
    <property type="term" value="C:membrane"/>
    <property type="evidence" value="ECO:0007669"/>
    <property type="project" value="InterPro"/>
</dbReference>
<dbReference type="GO" id="GO:0015813">
    <property type="term" value="P:L-glutamate transmembrane transport"/>
    <property type="evidence" value="ECO:0007669"/>
    <property type="project" value="InterPro"/>
</dbReference>
<feature type="transmembrane region" description="Helical" evidence="1">
    <location>
        <begin position="401"/>
        <end position="420"/>
    </location>
</feature>
<dbReference type="eggNOG" id="COG0786">
    <property type="taxonomic scope" value="Bacteria"/>
</dbReference>
<evidence type="ECO:0000256" key="1">
    <source>
        <dbReference type="SAM" id="Phobius"/>
    </source>
</evidence>
<keyword evidence="1" id="KW-0812">Transmembrane</keyword>
<proteinExistence type="predicted"/>
<evidence type="ECO:0000313" key="3">
    <source>
        <dbReference type="Proteomes" id="UP000002318"/>
    </source>
</evidence>
<name>E1R3F7_SEDSS</name>
<protein>
    <submittedName>
        <fullName evidence="2">Na+/glutamate symporter-like protein</fullName>
    </submittedName>
</protein>
<feature type="transmembrane region" description="Helical" evidence="1">
    <location>
        <begin position="102"/>
        <end position="125"/>
    </location>
</feature>
<keyword evidence="1" id="KW-0472">Membrane</keyword>
<feature type="transmembrane region" description="Helical" evidence="1">
    <location>
        <begin position="234"/>
        <end position="261"/>
    </location>
</feature>
<dbReference type="Proteomes" id="UP000002318">
    <property type="component" value="Chromosome"/>
</dbReference>
<feature type="transmembrane region" description="Helical" evidence="1">
    <location>
        <begin position="35"/>
        <end position="52"/>
    </location>
</feature>
<feature type="transmembrane region" description="Helical" evidence="1">
    <location>
        <begin position="6"/>
        <end position="23"/>
    </location>
</feature>
<feature type="transmembrane region" description="Helical" evidence="1">
    <location>
        <begin position="131"/>
        <end position="154"/>
    </location>
</feature>
<feature type="transmembrane region" description="Helical" evidence="1">
    <location>
        <begin position="166"/>
        <end position="189"/>
    </location>
</feature>
<feature type="transmembrane region" description="Helical" evidence="1">
    <location>
        <begin position="273"/>
        <end position="292"/>
    </location>
</feature>
<evidence type="ECO:0000313" key="2">
    <source>
        <dbReference type="EMBL" id="ADK81588.1"/>
    </source>
</evidence>
<feature type="transmembrane region" description="Helical" evidence="1">
    <location>
        <begin position="368"/>
        <end position="389"/>
    </location>
</feature>
<dbReference type="RefSeq" id="WP_013255051.1">
    <property type="nucleotide sequence ID" value="NC_014364.1"/>
</dbReference>
<dbReference type="PANTHER" id="PTHR36178">
    <property type="entry name" value="SLR0625 PROTEIN"/>
    <property type="match status" value="1"/>
</dbReference>
<feature type="transmembrane region" description="Helical" evidence="1">
    <location>
        <begin position="432"/>
        <end position="455"/>
    </location>
</feature>
<keyword evidence="3" id="KW-1185">Reference proteome</keyword>
<dbReference type="PANTHER" id="PTHR36178:SF1">
    <property type="entry name" value="SODIUM_GLUTAMATE SYMPORTER"/>
    <property type="match status" value="1"/>
</dbReference>
<feature type="transmembrane region" description="Helical" evidence="1">
    <location>
        <begin position="312"/>
        <end position="330"/>
    </location>
</feature>
<dbReference type="AlphaFoldDB" id="E1R3F7"/>
<dbReference type="HOGENOM" id="CLU_034503_1_0_12"/>
<gene>
    <name evidence="2" type="ordered locus">Spirs_2474</name>
</gene>
<dbReference type="InterPro" id="IPR004445">
    <property type="entry name" value="GltS"/>
</dbReference>
<feature type="transmembrane region" description="Helical" evidence="1">
    <location>
        <begin position="337"/>
        <end position="356"/>
    </location>
</feature>
<feature type="transmembrane region" description="Helical" evidence="1">
    <location>
        <begin position="64"/>
        <end position="81"/>
    </location>
</feature>
<accession>E1R3F7</accession>
<dbReference type="OrthoDB" id="9801557at2"/>
<reference evidence="2 3" key="1">
    <citation type="journal article" date="2010" name="Stand. Genomic Sci.">
        <title>Complete genome sequence of Spirochaeta smaragdinae type strain (SEBR 4228).</title>
        <authorList>
            <person name="Mavromatis K."/>
            <person name="Yasawong M."/>
            <person name="Chertkov O."/>
            <person name="Lapidus A."/>
            <person name="Lucas S."/>
            <person name="Nolan M."/>
            <person name="Del Rio T.G."/>
            <person name="Tice H."/>
            <person name="Cheng J.F."/>
            <person name="Pitluck S."/>
            <person name="Liolios K."/>
            <person name="Ivanova N."/>
            <person name="Tapia R."/>
            <person name="Han C."/>
            <person name="Bruce D."/>
            <person name="Goodwin L."/>
            <person name="Pati A."/>
            <person name="Chen A."/>
            <person name="Palaniappan K."/>
            <person name="Land M."/>
            <person name="Hauser L."/>
            <person name="Chang Y.J."/>
            <person name="Jeffries C.D."/>
            <person name="Detter J.C."/>
            <person name="Rohde M."/>
            <person name="Brambilla E."/>
            <person name="Spring S."/>
            <person name="Goker M."/>
            <person name="Sikorski J."/>
            <person name="Woyke T."/>
            <person name="Bristow J."/>
            <person name="Eisen J.A."/>
            <person name="Markowitz V."/>
            <person name="Hugenholtz P."/>
            <person name="Klenk H.P."/>
            <person name="Kyrpides N.C."/>
        </authorList>
    </citation>
    <scope>NUCLEOTIDE SEQUENCE [LARGE SCALE GENOMIC DNA]</scope>
    <source>
        <strain evidence="3">DSM 11293 / JCM 15392 / SEBR 4228</strain>
    </source>
</reference>
<keyword evidence="1" id="KW-1133">Transmembrane helix</keyword>
<organism evidence="2 3">
    <name type="scientific">Sediminispirochaeta smaragdinae (strain DSM 11293 / JCM 15392 / SEBR 4228)</name>
    <name type="common">Spirochaeta smaragdinae</name>
    <dbReference type="NCBI Taxonomy" id="573413"/>
    <lineage>
        <taxon>Bacteria</taxon>
        <taxon>Pseudomonadati</taxon>
        <taxon>Spirochaetota</taxon>
        <taxon>Spirochaetia</taxon>
        <taxon>Spirochaetales</taxon>
        <taxon>Spirochaetaceae</taxon>
        <taxon>Sediminispirochaeta</taxon>
    </lineage>
</organism>
<dbReference type="GO" id="GO:0015501">
    <property type="term" value="F:glutamate:sodium symporter activity"/>
    <property type="evidence" value="ECO:0007669"/>
    <property type="project" value="InterPro"/>
</dbReference>